<sequence length="105" mass="11276">MALHSTVAEQPAAPFCQEKADGMYADPADPADFIHCTHGAAFNLHCNRDLVWDSSCNCCNLPHSTQQTEGDQPNSSLPELEPASSSSHTVPEPFERPEADLNGPA</sequence>
<dbReference type="GO" id="GO:0008061">
    <property type="term" value="F:chitin binding"/>
    <property type="evidence" value="ECO:0007669"/>
    <property type="project" value="InterPro"/>
</dbReference>
<dbReference type="Gene3D" id="3.20.20.80">
    <property type="entry name" value="Glycosidases"/>
    <property type="match status" value="1"/>
</dbReference>
<accession>A0AAW1T2E0</accession>
<dbReference type="SUPFAM" id="SSF57625">
    <property type="entry name" value="Invertebrate chitin-binding proteins"/>
    <property type="match status" value="1"/>
</dbReference>
<feature type="domain" description="Chitin-binding type-2" evidence="2">
    <location>
        <begin position="13"/>
        <end position="69"/>
    </location>
</feature>
<gene>
    <name evidence="3" type="ORF">WJX84_007098</name>
</gene>
<dbReference type="Proteomes" id="UP001485043">
    <property type="component" value="Unassembled WGS sequence"/>
</dbReference>
<reference evidence="3 4" key="1">
    <citation type="journal article" date="2024" name="Nat. Commun.">
        <title>Phylogenomics reveals the evolutionary origins of lichenization in chlorophyte algae.</title>
        <authorList>
            <person name="Puginier C."/>
            <person name="Libourel C."/>
            <person name="Otte J."/>
            <person name="Skaloud P."/>
            <person name="Haon M."/>
            <person name="Grisel S."/>
            <person name="Petersen M."/>
            <person name="Berrin J.G."/>
            <person name="Delaux P.M."/>
            <person name="Dal Grande F."/>
            <person name="Keller J."/>
        </authorList>
    </citation>
    <scope>NUCLEOTIDE SEQUENCE [LARGE SCALE GENOMIC DNA]</scope>
    <source>
        <strain evidence="3 4">SAG 2523</strain>
    </source>
</reference>
<name>A0AAW1T2E0_9CHLO</name>
<proteinExistence type="predicted"/>
<dbReference type="InterPro" id="IPR002557">
    <property type="entry name" value="Chitin-bd_dom"/>
</dbReference>
<feature type="compositionally biased region" description="Low complexity" evidence="1">
    <location>
        <begin position="75"/>
        <end position="87"/>
    </location>
</feature>
<dbReference type="AlphaFoldDB" id="A0AAW1T2E0"/>
<protein>
    <recommendedName>
        <fullName evidence="2">Chitin-binding type-2 domain-containing protein</fullName>
    </recommendedName>
</protein>
<evidence type="ECO:0000256" key="1">
    <source>
        <dbReference type="SAM" id="MobiDB-lite"/>
    </source>
</evidence>
<feature type="compositionally biased region" description="Polar residues" evidence="1">
    <location>
        <begin position="63"/>
        <end position="74"/>
    </location>
</feature>
<evidence type="ECO:0000313" key="4">
    <source>
        <dbReference type="Proteomes" id="UP001485043"/>
    </source>
</evidence>
<comment type="caution">
    <text evidence="3">The sequence shown here is derived from an EMBL/GenBank/DDBJ whole genome shotgun (WGS) entry which is preliminary data.</text>
</comment>
<feature type="region of interest" description="Disordered" evidence="1">
    <location>
        <begin position="63"/>
        <end position="105"/>
    </location>
</feature>
<dbReference type="EMBL" id="JALJOV010000443">
    <property type="protein sequence ID" value="KAK9863680.1"/>
    <property type="molecule type" value="Genomic_DNA"/>
</dbReference>
<organism evidence="3 4">
    <name type="scientific">Apatococcus fuscideae</name>
    <dbReference type="NCBI Taxonomy" id="2026836"/>
    <lineage>
        <taxon>Eukaryota</taxon>
        <taxon>Viridiplantae</taxon>
        <taxon>Chlorophyta</taxon>
        <taxon>core chlorophytes</taxon>
        <taxon>Trebouxiophyceae</taxon>
        <taxon>Chlorellales</taxon>
        <taxon>Chlorellaceae</taxon>
        <taxon>Apatococcus</taxon>
    </lineage>
</organism>
<evidence type="ECO:0000313" key="3">
    <source>
        <dbReference type="EMBL" id="KAK9863680.1"/>
    </source>
</evidence>
<dbReference type="PROSITE" id="PS50940">
    <property type="entry name" value="CHIT_BIND_II"/>
    <property type="match status" value="1"/>
</dbReference>
<dbReference type="Pfam" id="PF01607">
    <property type="entry name" value="CBM_14"/>
    <property type="match status" value="1"/>
</dbReference>
<dbReference type="FunFam" id="2.170.140.10:FF:000001">
    <property type="entry name" value="Acidic mammalian chitinase"/>
    <property type="match status" value="1"/>
</dbReference>
<dbReference type="InterPro" id="IPR036508">
    <property type="entry name" value="Chitin-bd_dom_sf"/>
</dbReference>
<keyword evidence="4" id="KW-1185">Reference proteome</keyword>
<evidence type="ECO:0000259" key="2">
    <source>
        <dbReference type="PROSITE" id="PS50940"/>
    </source>
</evidence>
<dbReference type="GO" id="GO:0005576">
    <property type="term" value="C:extracellular region"/>
    <property type="evidence" value="ECO:0007669"/>
    <property type="project" value="InterPro"/>
</dbReference>